<feature type="transmembrane region" description="Helical" evidence="1">
    <location>
        <begin position="220"/>
        <end position="240"/>
    </location>
</feature>
<feature type="transmembrane region" description="Helical" evidence="1">
    <location>
        <begin position="39"/>
        <end position="59"/>
    </location>
</feature>
<dbReference type="RefSeq" id="WP_212528724.1">
    <property type="nucleotide sequence ID" value="NZ_JAGSOG010000051.1"/>
</dbReference>
<feature type="transmembrane region" description="Helical" evidence="1">
    <location>
        <begin position="179"/>
        <end position="199"/>
    </location>
</feature>
<evidence type="ECO:0000313" key="3">
    <source>
        <dbReference type="Proteomes" id="UP000675781"/>
    </source>
</evidence>
<evidence type="ECO:0000256" key="1">
    <source>
        <dbReference type="SAM" id="Phobius"/>
    </source>
</evidence>
<name>A0A941ESB2_9ACTN</name>
<comment type="caution">
    <text evidence="2">The sequence shown here is derived from an EMBL/GenBank/DDBJ whole genome shotgun (WGS) entry which is preliminary data.</text>
</comment>
<keyword evidence="1" id="KW-1133">Transmembrane helix</keyword>
<keyword evidence="3" id="KW-1185">Reference proteome</keyword>
<feature type="transmembrane region" description="Helical" evidence="1">
    <location>
        <begin position="260"/>
        <end position="278"/>
    </location>
</feature>
<dbReference type="AlphaFoldDB" id="A0A941ESB2"/>
<feature type="transmembrane region" description="Helical" evidence="1">
    <location>
        <begin position="331"/>
        <end position="348"/>
    </location>
</feature>
<reference evidence="2" key="1">
    <citation type="submission" date="2021-04" db="EMBL/GenBank/DDBJ databases">
        <title>Genome based classification of Actinospica acidithermotolerans sp. nov., an actinobacterium isolated from an Indonesian hot spring.</title>
        <authorList>
            <person name="Kusuma A.B."/>
            <person name="Putra K.E."/>
            <person name="Nafisah S."/>
            <person name="Loh J."/>
            <person name="Nouioui I."/>
            <person name="Goodfellow M."/>
        </authorList>
    </citation>
    <scope>NUCLEOTIDE SEQUENCE</scope>
    <source>
        <strain evidence="2">CSCA 57</strain>
    </source>
</reference>
<sequence length="426" mass="43439">MARRLLADSAIVAVGIMAGNVLSYGFSFALSHQLGSTGYGQIGALLALFLIASIPATALQAVTARRVATATAQDGGIAGDHVRALAGPLIRWSALVGLGEALVLLLLSPALSAALPAVSAAQVAWTALSLLPYTVISGYFGLAQGTSRFVAFTTLFIAMNAVKFGSGLIVGGAVRNPTVVMGAVALSWFAVCALCHYVLRDLVTTRRLVRGDGYLRELGTASWGMGAALMLSLLDGLLSAHYYRGATLGNYQAGALFTRAGYFGPQFVAILAYPRLAVPATRRVALRAGVAASLAIGLVTTVLVAATAGPLVRIAFGSHYTQGASFSLESAAWLFALAGAVQALVQLVQLDAVARGSAAVGWLVLTGIAAELIAITVFAHDTPVRLITTAAVVGTVTAAAGLALAARARHPAARPLAATEHAPAAA</sequence>
<accession>A0A941ESB2</accession>
<dbReference type="Proteomes" id="UP000675781">
    <property type="component" value="Unassembled WGS sequence"/>
</dbReference>
<feature type="transmembrane region" description="Helical" evidence="1">
    <location>
        <begin position="149"/>
        <end position="173"/>
    </location>
</feature>
<feature type="transmembrane region" description="Helical" evidence="1">
    <location>
        <begin position="123"/>
        <end position="142"/>
    </location>
</feature>
<feature type="transmembrane region" description="Helical" evidence="1">
    <location>
        <begin position="290"/>
        <end position="311"/>
    </location>
</feature>
<keyword evidence="1" id="KW-0472">Membrane</keyword>
<protein>
    <recommendedName>
        <fullName evidence="4">Polysaccharide biosynthesis protein</fullName>
    </recommendedName>
</protein>
<feature type="transmembrane region" description="Helical" evidence="1">
    <location>
        <begin position="360"/>
        <end position="380"/>
    </location>
</feature>
<feature type="transmembrane region" description="Helical" evidence="1">
    <location>
        <begin position="386"/>
        <end position="406"/>
    </location>
</feature>
<evidence type="ECO:0008006" key="4">
    <source>
        <dbReference type="Google" id="ProtNLM"/>
    </source>
</evidence>
<feature type="transmembrane region" description="Helical" evidence="1">
    <location>
        <begin position="89"/>
        <end position="111"/>
    </location>
</feature>
<gene>
    <name evidence="2" type="ORF">KDL01_13095</name>
</gene>
<proteinExistence type="predicted"/>
<evidence type="ECO:0000313" key="2">
    <source>
        <dbReference type="EMBL" id="MBR7834204.1"/>
    </source>
</evidence>
<dbReference type="EMBL" id="JAGSOG010000051">
    <property type="protein sequence ID" value="MBR7834204.1"/>
    <property type="molecule type" value="Genomic_DNA"/>
</dbReference>
<organism evidence="2 3">
    <name type="scientific">Actinospica durhamensis</name>
    <dbReference type="NCBI Taxonomy" id="1508375"/>
    <lineage>
        <taxon>Bacteria</taxon>
        <taxon>Bacillati</taxon>
        <taxon>Actinomycetota</taxon>
        <taxon>Actinomycetes</taxon>
        <taxon>Catenulisporales</taxon>
        <taxon>Actinospicaceae</taxon>
        <taxon>Actinospica</taxon>
    </lineage>
</organism>
<keyword evidence="1" id="KW-0812">Transmembrane</keyword>